<feature type="transmembrane region" description="Helical" evidence="2">
    <location>
        <begin position="562"/>
        <end position="582"/>
    </location>
</feature>
<feature type="transmembrane region" description="Helical" evidence="2">
    <location>
        <begin position="588"/>
        <end position="613"/>
    </location>
</feature>
<name>A0A8S5UZ55_9CAUD</name>
<evidence type="ECO:0000313" key="3">
    <source>
        <dbReference type="EMBL" id="DAF99732.1"/>
    </source>
</evidence>
<sequence>MADGSVIIKADVDDKQAQTELNRLTKKIDSLNEKISDKKQEQMPLVEQSKQLAAVLDDAKAKLDYMKSGDAFFTSSSIKEQEQTVASLQKEWDGVQKKVEAMDTSIAKDTRSLERMSTRAGELSAQLAGAKRHTQGMSPAAQEAAKQMEKFTNRIKGLARRVFVFTLITKALRALKDYMWSAIQTNEKAMKAVSKLKGALLVLAQPILNVLIPAFTVFVNVLTRIVNTISDLVSKIFGTTAEASAEAAENLYEESSAMDKTGKAAKKTSKSLASFDEINKLSGSDDKAKNGPDFTTGINDQLSAIMELFTGALLLAIGAILTFSGANIPGGITLMALGAAAIWGAVKTDWGAIAKLLQGPIGVVTAILSVALLAIGAIILFSGANIPLGLGLMVAGAIGLASVVAANWDTVKKMLQGPIGAVVALLSFALLVIGAVILFSGANIPLGLALMAVGAAGMATVIAANWDTIKEALQGPVGAVVGLLSGALLVLGAILAFSGASVPLGLGLMVAGAIGLATTVAANWDTIKTLLQGAIGGVVAVVSSALLVIGAVLVFSGVALPLGIGLLIAGAAGLAATVIANWDTITNLLGGPIGAITAMISGALLVLGVILVFTGVGIPLGLRMIVTGAAGLGSVVALNWDYLKEKLSETWESIKSWWQSSVAKYFTVEYWQDLGKNIIDGLLNGLKSAFESVKSWASNAMRSIKNAFTGGGNVRTPAINSASVPRLATGAVIPPNREFLAVLGDQKQGNNIEAPESAIEAAVARGMAQYGGGNQTAILKIGEQELGRIIFKLNKDQTQRVGIKVT</sequence>
<feature type="coiled-coil region" evidence="1">
    <location>
        <begin position="14"/>
        <end position="41"/>
    </location>
</feature>
<dbReference type="EMBL" id="BK016170">
    <property type="protein sequence ID" value="DAF99732.1"/>
    <property type="molecule type" value="Genomic_DNA"/>
</dbReference>
<keyword evidence="2" id="KW-0812">Transmembrane</keyword>
<feature type="transmembrane region" description="Helical" evidence="2">
    <location>
        <begin position="478"/>
        <end position="497"/>
    </location>
</feature>
<feature type="transmembrane region" description="Helical" evidence="2">
    <location>
        <begin position="328"/>
        <end position="346"/>
    </location>
</feature>
<keyword evidence="1" id="KW-0175">Coiled coil</keyword>
<feature type="transmembrane region" description="Helical" evidence="2">
    <location>
        <begin position="419"/>
        <end position="439"/>
    </location>
</feature>
<feature type="transmembrane region" description="Helical" evidence="2">
    <location>
        <begin position="620"/>
        <end position="640"/>
    </location>
</feature>
<evidence type="ECO:0000256" key="2">
    <source>
        <dbReference type="SAM" id="Phobius"/>
    </source>
</evidence>
<accession>A0A8S5UZ55</accession>
<feature type="transmembrane region" description="Helical" evidence="2">
    <location>
        <begin position="198"/>
        <end position="222"/>
    </location>
</feature>
<evidence type="ECO:0000256" key="1">
    <source>
        <dbReference type="SAM" id="Coils"/>
    </source>
</evidence>
<feature type="transmembrane region" description="Helical" evidence="2">
    <location>
        <begin position="302"/>
        <end position="321"/>
    </location>
</feature>
<keyword evidence="2" id="KW-0472">Membrane</keyword>
<dbReference type="Gene3D" id="1.20.1480.30">
    <property type="entry name" value="Designed four-helix bundle protein"/>
    <property type="match status" value="1"/>
</dbReference>
<proteinExistence type="predicted"/>
<feature type="transmembrane region" description="Helical" evidence="2">
    <location>
        <begin position="446"/>
        <end position="466"/>
    </location>
</feature>
<protein>
    <submittedName>
        <fullName evidence="3">Outer capsid protein sigma-1 attachment protein</fullName>
    </submittedName>
</protein>
<reference evidence="3" key="1">
    <citation type="journal article" date="2021" name="Proc. Natl. Acad. Sci. U.S.A.">
        <title>A Catalog of Tens of Thousands of Viruses from Human Metagenomes Reveals Hidden Associations with Chronic Diseases.</title>
        <authorList>
            <person name="Tisza M.J."/>
            <person name="Buck C.B."/>
        </authorList>
    </citation>
    <scope>NUCLEOTIDE SEQUENCE</scope>
    <source>
        <strain evidence="3">Ctu1o13</strain>
    </source>
</reference>
<keyword evidence="2" id="KW-1133">Transmembrane helix</keyword>
<feature type="transmembrane region" description="Helical" evidence="2">
    <location>
        <begin position="361"/>
        <end position="381"/>
    </location>
</feature>
<feature type="transmembrane region" description="Helical" evidence="2">
    <location>
        <begin position="530"/>
        <end position="555"/>
    </location>
</feature>
<organism evidence="3">
    <name type="scientific">Siphoviridae sp. ctu1o13</name>
    <dbReference type="NCBI Taxonomy" id="2825711"/>
    <lineage>
        <taxon>Viruses</taxon>
        <taxon>Duplodnaviria</taxon>
        <taxon>Heunggongvirae</taxon>
        <taxon>Uroviricota</taxon>
        <taxon>Caudoviricetes</taxon>
    </lineage>
</organism>
<feature type="transmembrane region" description="Helical" evidence="2">
    <location>
        <begin position="504"/>
        <end position="524"/>
    </location>
</feature>
<feature type="transmembrane region" description="Helical" evidence="2">
    <location>
        <begin position="388"/>
        <end position="407"/>
    </location>
</feature>